<evidence type="ECO:0000256" key="2">
    <source>
        <dbReference type="SAM" id="SignalP"/>
    </source>
</evidence>
<protein>
    <recommendedName>
        <fullName evidence="5">Lipoprotein</fullName>
    </recommendedName>
</protein>
<feature type="compositionally biased region" description="Polar residues" evidence="1">
    <location>
        <begin position="58"/>
        <end position="68"/>
    </location>
</feature>
<feature type="chain" id="PRO_5044750547" description="Lipoprotein" evidence="2">
    <location>
        <begin position="23"/>
        <end position="160"/>
    </location>
</feature>
<dbReference type="EMBL" id="PPUQ01000005">
    <property type="protein sequence ID" value="RDC39692.1"/>
    <property type="molecule type" value="Genomic_DNA"/>
</dbReference>
<dbReference type="AlphaFoldDB" id="A0ABD7GKH6"/>
<evidence type="ECO:0000313" key="3">
    <source>
        <dbReference type="EMBL" id="RDC39692.1"/>
    </source>
</evidence>
<proteinExistence type="predicted"/>
<dbReference type="Proteomes" id="UP000253915">
    <property type="component" value="Unassembled WGS sequence"/>
</dbReference>
<accession>A0ABD7GKH6</accession>
<evidence type="ECO:0008006" key="5">
    <source>
        <dbReference type="Google" id="ProtNLM"/>
    </source>
</evidence>
<gene>
    <name evidence="3" type="ORF">C1853_05350</name>
</gene>
<name>A0ABD7GKH6_EGGLN</name>
<dbReference type="GeneID" id="69512287"/>
<reference evidence="3 4" key="1">
    <citation type="journal article" date="2018" name="Elife">
        <title>Discovery and characterization of a prevalent human gut bacterial enzyme sufficient for the inactivation of a family of plant toxins.</title>
        <authorList>
            <person name="Koppel N."/>
            <person name="Bisanz J.E."/>
            <person name="Pandelia M.E."/>
            <person name="Turnbaugh P.J."/>
            <person name="Balskus E.P."/>
        </authorList>
    </citation>
    <scope>NUCLEOTIDE SEQUENCE [LARGE SCALE GENOMIC DNA]</scope>
    <source>
        <strain evidence="3 4">16A</strain>
    </source>
</reference>
<feature type="region of interest" description="Disordered" evidence="1">
    <location>
        <begin position="22"/>
        <end position="68"/>
    </location>
</feature>
<comment type="caution">
    <text evidence="3">The sequence shown here is derived from an EMBL/GenBank/DDBJ whole genome shotgun (WGS) entry which is preliminary data.</text>
</comment>
<keyword evidence="2" id="KW-0732">Signal</keyword>
<evidence type="ECO:0000256" key="1">
    <source>
        <dbReference type="SAM" id="MobiDB-lite"/>
    </source>
</evidence>
<evidence type="ECO:0000313" key="4">
    <source>
        <dbReference type="Proteomes" id="UP000253915"/>
    </source>
</evidence>
<dbReference type="RefSeq" id="WP_114526530.1">
    <property type="nucleotide sequence ID" value="NZ_CABMOO010000006.1"/>
</dbReference>
<sequence length="160" mass="17106">MKRIVGKVAVVGCAGALALTLAGCGSPEKPEGGSDQPTTAQEQPKQEEKAQPLDLTGEWTQSNKNSEDSYQIATISGETITINWVSNGGDTKSLYWAGSYVAPTEETDSYSWESANDTEQTDKAMLASSDATKAFKYENGVLSYEASAMGTTTTVKMERE</sequence>
<organism evidence="3 4">
    <name type="scientific">Eggerthella lenta</name>
    <name type="common">Eubacterium lentum</name>
    <dbReference type="NCBI Taxonomy" id="84112"/>
    <lineage>
        <taxon>Bacteria</taxon>
        <taxon>Bacillati</taxon>
        <taxon>Actinomycetota</taxon>
        <taxon>Coriobacteriia</taxon>
        <taxon>Eggerthellales</taxon>
        <taxon>Eggerthellaceae</taxon>
        <taxon>Eggerthella</taxon>
    </lineage>
</organism>
<dbReference type="PROSITE" id="PS51257">
    <property type="entry name" value="PROKAR_LIPOPROTEIN"/>
    <property type="match status" value="1"/>
</dbReference>
<feature type="signal peptide" evidence="2">
    <location>
        <begin position="1"/>
        <end position="22"/>
    </location>
</feature>